<keyword evidence="2" id="KW-1133">Transmembrane helix</keyword>
<keyword evidence="2" id="KW-0472">Membrane</keyword>
<proteinExistence type="predicted"/>
<feature type="transmembrane region" description="Helical" evidence="2">
    <location>
        <begin position="210"/>
        <end position="233"/>
    </location>
</feature>
<gene>
    <name evidence="3" type="ORF">U9M48_042304</name>
</gene>
<keyword evidence="4" id="KW-1185">Reference proteome</keyword>
<feature type="transmembrane region" description="Helical" evidence="2">
    <location>
        <begin position="151"/>
        <end position="173"/>
    </location>
</feature>
<sequence length="247" mass="26444">MSPARLMISRRQPKPRAALSIYSSKPQEFQCLPLDLGMDHTSTRSRSLPEADAGKTAPGVTTADGECSNQQMIDYLDKMHGWLLTVATLFVGMAFQVGAHPPDWIKAARSDAIHRAIAAAAPAPASAPSPSQGITYIVSGSGIILFGSARATVFIVLNAFTFASALALVLSLLCRGTLKSGFVLLQMKLLVAGIAISFAVMYALCAPADWIGVFMVGACTMMWGVSPLIIFYIGQNKSRLYKLFNLK</sequence>
<protein>
    <recommendedName>
        <fullName evidence="5">PGG domain-containing protein</fullName>
    </recommendedName>
</protein>
<evidence type="ECO:0000256" key="2">
    <source>
        <dbReference type="SAM" id="Phobius"/>
    </source>
</evidence>
<evidence type="ECO:0000313" key="3">
    <source>
        <dbReference type="EMBL" id="WVZ96701.1"/>
    </source>
</evidence>
<feature type="compositionally biased region" description="Basic and acidic residues" evidence="1">
    <location>
        <begin position="40"/>
        <end position="53"/>
    </location>
</feature>
<dbReference type="AlphaFoldDB" id="A0AAQ3XG17"/>
<reference evidence="3 4" key="1">
    <citation type="submission" date="2024-02" db="EMBL/GenBank/DDBJ databases">
        <title>High-quality chromosome-scale genome assembly of Pensacola bahiagrass (Paspalum notatum Flugge var. saurae).</title>
        <authorList>
            <person name="Vega J.M."/>
            <person name="Podio M."/>
            <person name="Orjuela J."/>
            <person name="Siena L.A."/>
            <person name="Pessino S.C."/>
            <person name="Combes M.C."/>
            <person name="Mariac C."/>
            <person name="Albertini E."/>
            <person name="Pupilli F."/>
            <person name="Ortiz J.P.A."/>
            <person name="Leblanc O."/>
        </authorList>
    </citation>
    <scope>NUCLEOTIDE SEQUENCE [LARGE SCALE GENOMIC DNA]</scope>
    <source>
        <strain evidence="3">R1</strain>
        <tissue evidence="3">Leaf</tissue>
    </source>
</reference>
<evidence type="ECO:0008006" key="5">
    <source>
        <dbReference type="Google" id="ProtNLM"/>
    </source>
</evidence>
<evidence type="ECO:0000313" key="4">
    <source>
        <dbReference type="Proteomes" id="UP001341281"/>
    </source>
</evidence>
<evidence type="ECO:0000256" key="1">
    <source>
        <dbReference type="SAM" id="MobiDB-lite"/>
    </source>
</evidence>
<feature type="region of interest" description="Disordered" evidence="1">
    <location>
        <begin position="40"/>
        <end position="62"/>
    </location>
</feature>
<feature type="transmembrane region" description="Helical" evidence="2">
    <location>
        <begin position="185"/>
        <end position="204"/>
    </location>
</feature>
<feature type="transmembrane region" description="Helical" evidence="2">
    <location>
        <begin position="81"/>
        <end position="99"/>
    </location>
</feature>
<dbReference type="EMBL" id="CP144754">
    <property type="protein sequence ID" value="WVZ96701.1"/>
    <property type="molecule type" value="Genomic_DNA"/>
</dbReference>
<dbReference type="Proteomes" id="UP001341281">
    <property type="component" value="Chromosome 10"/>
</dbReference>
<keyword evidence="2" id="KW-0812">Transmembrane</keyword>
<name>A0AAQ3XG17_PASNO</name>
<organism evidence="3 4">
    <name type="scientific">Paspalum notatum var. saurae</name>
    <dbReference type="NCBI Taxonomy" id="547442"/>
    <lineage>
        <taxon>Eukaryota</taxon>
        <taxon>Viridiplantae</taxon>
        <taxon>Streptophyta</taxon>
        <taxon>Embryophyta</taxon>
        <taxon>Tracheophyta</taxon>
        <taxon>Spermatophyta</taxon>
        <taxon>Magnoliopsida</taxon>
        <taxon>Liliopsida</taxon>
        <taxon>Poales</taxon>
        <taxon>Poaceae</taxon>
        <taxon>PACMAD clade</taxon>
        <taxon>Panicoideae</taxon>
        <taxon>Andropogonodae</taxon>
        <taxon>Paspaleae</taxon>
        <taxon>Paspalinae</taxon>
        <taxon>Paspalum</taxon>
    </lineage>
</organism>
<accession>A0AAQ3XG17</accession>